<feature type="compositionally biased region" description="Basic and acidic residues" evidence="1">
    <location>
        <begin position="79"/>
        <end position="109"/>
    </location>
</feature>
<proteinExistence type="predicted"/>
<comment type="caution">
    <text evidence="2">The sequence shown here is derived from an EMBL/GenBank/DDBJ whole genome shotgun (WGS) entry which is preliminary data.</text>
</comment>
<gene>
    <name evidence="2" type="ORF">LY79DRAFT_14621</name>
</gene>
<organism evidence="2 3">
    <name type="scientific">Colletotrichum navitas</name>
    <dbReference type="NCBI Taxonomy" id="681940"/>
    <lineage>
        <taxon>Eukaryota</taxon>
        <taxon>Fungi</taxon>
        <taxon>Dikarya</taxon>
        <taxon>Ascomycota</taxon>
        <taxon>Pezizomycotina</taxon>
        <taxon>Sordariomycetes</taxon>
        <taxon>Hypocreomycetidae</taxon>
        <taxon>Glomerellales</taxon>
        <taxon>Glomerellaceae</taxon>
        <taxon>Colletotrichum</taxon>
        <taxon>Colletotrichum graminicola species complex</taxon>
    </lineage>
</organism>
<evidence type="ECO:0000256" key="1">
    <source>
        <dbReference type="SAM" id="MobiDB-lite"/>
    </source>
</evidence>
<feature type="region of interest" description="Disordered" evidence="1">
    <location>
        <begin position="1"/>
        <end position="26"/>
    </location>
</feature>
<dbReference type="Proteomes" id="UP001230504">
    <property type="component" value="Unassembled WGS sequence"/>
</dbReference>
<keyword evidence="3" id="KW-1185">Reference proteome</keyword>
<dbReference type="GeneID" id="85435250"/>
<dbReference type="RefSeq" id="XP_060420821.1">
    <property type="nucleotide sequence ID" value="XM_060551010.1"/>
</dbReference>
<feature type="region of interest" description="Disordered" evidence="1">
    <location>
        <begin position="67"/>
        <end position="109"/>
    </location>
</feature>
<reference evidence="2" key="1">
    <citation type="submission" date="2021-06" db="EMBL/GenBank/DDBJ databases">
        <title>Comparative genomics, transcriptomics and evolutionary studies reveal genomic signatures of adaptation to plant cell wall in hemibiotrophic fungi.</title>
        <authorList>
            <consortium name="DOE Joint Genome Institute"/>
            <person name="Baroncelli R."/>
            <person name="Diaz J.F."/>
            <person name="Benocci T."/>
            <person name="Peng M."/>
            <person name="Battaglia E."/>
            <person name="Haridas S."/>
            <person name="Andreopoulos W."/>
            <person name="Labutti K."/>
            <person name="Pangilinan J."/>
            <person name="Floch G.L."/>
            <person name="Makela M.R."/>
            <person name="Henrissat B."/>
            <person name="Grigoriev I.V."/>
            <person name="Crouch J.A."/>
            <person name="De Vries R.P."/>
            <person name="Sukno S.A."/>
            <person name="Thon M.R."/>
        </authorList>
    </citation>
    <scope>NUCLEOTIDE SEQUENCE</scope>
    <source>
        <strain evidence="2">CBS 125086</strain>
    </source>
</reference>
<accession>A0AAD8QDD8</accession>
<sequence length="109" mass="11439">MAPAPQEPESASPTTNRPDGESSVDNIAQAYRDLLRGEQAATTLETNLTNLESRLDALLAAFEANGKSDQAGTAAPHNENSKEDGTTHHGASDTEKKDGPGSNEPARKP</sequence>
<evidence type="ECO:0000313" key="3">
    <source>
        <dbReference type="Proteomes" id="UP001230504"/>
    </source>
</evidence>
<name>A0AAD8QDD8_9PEZI</name>
<feature type="compositionally biased region" description="Low complexity" evidence="1">
    <location>
        <begin position="1"/>
        <end position="13"/>
    </location>
</feature>
<dbReference type="AlphaFoldDB" id="A0AAD8QDD8"/>
<dbReference type="EMBL" id="JAHLJV010000001">
    <property type="protein sequence ID" value="KAK1600325.1"/>
    <property type="molecule type" value="Genomic_DNA"/>
</dbReference>
<evidence type="ECO:0000313" key="2">
    <source>
        <dbReference type="EMBL" id="KAK1600325.1"/>
    </source>
</evidence>
<protein>
    <submittedName>
        <fullName evidence="2">Uncharacterized protein</fullName>
    </submittedName>
</protein>